<sequence>MHKFIKKTHHLTNLGEAEEEPRPRSLQRVAKWLGAVVVPAAPTPTTGWKLYGSARRWLDETLGILRVHYGSIREEVRARLGRMDLEEGDRALEVAVRWSRRNLRNIQERTVREAMVEARGVQVLGSTVARKAQDPGDVTQKKLEIGSGRAVLLVRQNVRGGNQELNPHKDVGAPARESPYEAVPVESSDLAAGRGEASGSRPGSDKGYAFPVLSKFIEWAVFISLGKLCPIYEWAQLSYTGHWKVAEPVALR</sequence>
<keyword evidence="3" id="KW-1185">Reference proteome</keyword>
<accession>A0A3N0YDE8</accession>
<evidence type="ECO:0000313" key="3">
    <source>
        <dbReference type="Proteomes" id="UP000281406"/>
    </source>
</evidence>
<dbReference type="EMBL" id="RJVU01046426">
    <property type="protein sequence ID" value="ROL44247.1"/>
    <property type="molecule type" value="Genomic_DNA"/>
</dbReference>
<name>A0A3N0YDE8_ANAGA</name>
<evidence type="ECO:0000313" key="2">
    <source>
        <dbReference type="EMBL" id="ROL44247.1"/>
    </source>
</evidence>
<gene>
    <name evidence="2" type="ORF">DPX16_4316</name>
</gene>
<dbReference type="Proteomes" id="UP000281406">
    <property type="component" value="Unassembled WGS sequence"/>
</dbReference>
<evidence type="ECO:0000256" key="1">
    <source>
        <dbReference type="SAM" id="MobiDB-lite"/>
    </source>
</evidence>
<feature type="region of interest" description="Disordered" evidence="1">
    <location>
        <begin position="161"/>
        <end position="204"/>
    </location>
</feature>
<reference evidence="2 3" key="1">
    <citation type="submission" date="2018-10" db="EMBL/GenBank/DDBJ databases">
        <title>Genome assembly for a Yunnan-Guizhou Plateau 3E fish, Anabarilius grahami (Regan), and its evolutionary and genetic applications.</title>
        <authorList>
            <person name="Jiang W."/>
        </authorList>
    </citation>
    <scope>NUCLEOTIDE SEQUENCE [LARGE SCALE GENOMIC DNA]</scope>
    <source>
        <strain evidence="2">AG-KIZ</strain>
        <tissue evidence="2">Muscle</tissue>
    </source>
</reference>
<dbReference type="AlphaFoldDB" id="A0A3N0YDE8"/>
<protein>
    <submittedName>
        <fullName evidence="2">Uncharacterized protein</fullName>
    </submittedName>
</protein>
<organism evidence="2 3">
    <name type="scientific">Anabarilius grahami</name>
    <name type="common">Kanglang fish</name>
    <name type="synonym">Barilius grahami</name>
    <dbReference type="NCBI Taxonomy" id="495550"/>
    <lineage>
        <taxon>Eukaryota</taxon>
        <taxon>Metazoa</taxon>
        <taxon>Chordata</taxon>
        <taxon>Craniata</taxon>
        <taxon>Vertebrata</taxon>
        <taxon>Euteleostomi</taxon>
        <taxon>Actinopterygii</taxon>
        <taxon>Neopterygii</taxon>
        <taxon>Teleostei</taxon>
        <taxon>Ostariophysi</taxon>
        <taxon>Cypriniformes</taxon>
        <taxon>Xenocyprididae</taxon>
        <taxon>Xenocypridinae</taxon>
        <taxon>Xenocypridinae incertae sedis</taxon>
        <taxon>Anabarilius</taxon>
    </lineage>
</organism>
<proteinExistence type="predicted"/>
<comment type="caution">
    <text evidence="2">The sequence shown here is derived from an EMBL/GenBank/DDBJ whole genome shotgun (WGS) entry which is preliminary data.</text>
</comment>